<proteinExistence type="inferred from homology"/>
<evidence type="ECO:0000256" key="3">
    <source>
        <dbReference type="ARBA" id="ARBA00022827"/>
    </source>
</evidence>
<evidence type="ECO:0000259" key="6">
    <source>
        <dbReference type="Pfam" id="PF05199"/>
    </source>
</evidence>
<dbReference type="RefSeq" id="WP_206007945.1">
    <property type="nucleotide sequence ID" value="NZ_CP070619.1"/>
</dbReference>
<reference evidence="7 8" key="2">
    <citation type="journal article" date="2022" name="Arch. Microbiol.">
        <title>Rhodococcus pseudokoreensis sp. nov. isolated from the rhizosphere of young M26 apple rootstocks.</title>
        <authorList>
            <person name="Kampfer P."/>
            <person name="Glaeser S.P."/>
            <person name="Blom J."/>
            <person name="Wolf J."/>
            <person name="Benning S."/>
            <person name="Schloter M."/>
            <person name="Neumann-Schaal M."/>
        </authorList>
    </citation>
    <scope>NUCLEOTIDE SEQUENCE [LARGE SCALE GENOMIC DNA]</scope>
    <source>
        <strain evidence="7 8">R79</strain>
    </source>
</reference>
<keyword evidence="3" id="KW-0274">FAD</keyword>
<dbReference type="Pfam" id="PF05199">
    <property type="entry name" value="GMC_oxred_C"/>
    <property type="match status" value="1"/>
</dbReference>
<evidence type="ECO:0000259" key="5">
    <source>
        <dbReference type="Pfam" id="PF00732"/>
    </source>
</evidence>
<name>A0A974W763_9NOCA</name>
<sequence length="547" mass="59054">MSNSASARHQAPDDLDALVIGAGPSGVVAARVMAESGYRVRVLEQGDWPNVADYPSTKLERELIQAGPWNPNPNVRRGPSDYPVNDSDSDIHTFMFNGVGGSTVMFGAEWPRMIPSDFRVKSLDGVAGDWPLTYEDLQPYYEMIDEMLGVSGLGGNTAYPPGAAPPQPALPIGRIGRIAARGMNKLGYQWWPGTHAILSQADGSRPACSRWATCVAGCPEGAKSSFDVSMWPAALAAGVQLTTGARVREITVSQQGLATGATWIDRDGAEHHTSAPLVVVCANGVGTPRLLQLSTSSRFPDGLANSSGYVGHNLMMHPTATVLGCYEDDLQSWLGPIGQPIWSMQFAETDTTRGFRRGSKWTIAGIPGPAELIQRIYSLPLSERSGMTGQEFAERFTGRAFEWVAQIEDLPEFDNTVTLDPDLVDSDGIPAPKLRYKMSEESARALDWHIDRLTEVHLESGAVFTHRVDYMPEVGWHLLGTARCGDDPATSVVNGYGQSHDVPNLYIFDGSVFATSSAVNPTSTIAAFALRGAEHLVENAAEQRIPL</sequence>
<dbReference type="InterPro" id="IPR036188">
    <property type="entry name" value="FAD/NAD-bd_sf"/>
</dbReference>
<dbReference type="Pfam" id="PF00732">
    <property type="entry name" value="GMC_oxred_N"/>
    <property type="match status" value="1"/>
</dbReference>
<gene>
    <name evidence="7" type="ORF">JWS13_24215</name>
</gene>
<keyword evidence="8" id="KW-1185">Reference proteome</keyword>
<evidence type="ECO:0000256" key="2">
    <source>
        <dbReference type="ARBA" id="ARBA00022630"/>
    </source>
</evidence>
<evidence type="ECO:0000313" key="7">
    <source>
        <dbReference type="EMBL" id="QSE91518.1"/>
    </source>
</evidence>
<evidence type="ECO:0000256" key="1">
    <source>
        <dbReference type="ARBA" id="ARBA00010790"/>
    </source>
</evidence>
<feature type="domain" description="Glucose-methanol-choline oxidoreductase N-terminal" evidence="5">
    <location>
        <begin position="21"/>
        <end position="318"/>
    </location>
</feature>
<feature type="domain" description="Glucose-methanol-choline oxidoreductase C-terminal" evidence="6">
    <location>
        <begin position="413"/>
        <end position="529"/>
    </location>
</feature>
<dbReference type="PANTHER" id="PTHR46056">
    <property type="entry name" value="LONG-CHAIN-ALCOHOL OXIDASE"/>
    <property type="match status" value="1"/>
</dbReference>
<comment type="similarity">
    <text evidence="1">Belongs to the GMC oxidoreductase family.</text>
</comment>
<reference evidence="7 8" key="1">
    <citation type="journal article" date="2021" name="Microbiol. Resour. Announc.">
        <title>Complete Genome Sequences of Two Rhodococcus sp. Strains with Large and Linear Chromosomes, Isolated from Apple Rhizosphere.</title>
        <authorList>
            <person name="Benning S."/>
            <person name="Brugnone N."/>
            <person name="Siani R."/>
            <person name="Kublik S."/>
            <person name="Schloter M."/>
            <person name="Rad V."/>
        </authorList>
    </citation>
    <scope>NUCLEOTIDE SEQUENCE [LARGE SCALE GENOMIC DNA]</scope>
    <source>
        <strain evidence="7 8">R79</strain>
    </source>
</reference>
<evidence type="ECO:0000256" key="4">
    <source>
        <dbReference type="ARBA" id="ARBA00023002"/>
    </source>
</evidence>
<keyword evidence="2" id="KW-0285">Flavoprotein</keyword>
<accession>A0A974W763</accession>
<protein>
    <submittedName>
        <fullName evidence="7">GMC family oxidoreductase</fullName>
    </submittedName>
</protein>
<dbReference type="SUPFAM" id="SSF51905">
    <property type="entry name" value="FAD/NAD(P)-binding domain"/>
    <property type="match status" value="1"/>
</dbReference>
<organism evidence="7 8">
    <name type="scientific">Rhodococcus pseudokoreensis</name>
    <dbReference type="NCBI Taxonomy" id="2811421"/>
    <lineage>
        <taxon>Bacteria</taxon>
        <taxon>Bacillati</taxon>
        <taxon>Actinomycetota</taxon>
        <taxon>Actinomycetes</taxon>
        <taxon>Mycobacteriales</taxon>
        <taxon>Nocardiaceae</taxon>
        <taxon>Rhodococcus</taxon>
    </lineage>
</organism>
<dbReference type="Gene3D" id="3.50.50.60">
    <property type="entry name" value="FAD/NAD(P)-binding domain"/>
    <property type="match status" value="2"/>
</dbReference>
<dbReference type="SUPFAM" id="SSF54373">
    <property type="entry name" value="FAD-linked reductases, C-terminal domain"/>
    <property type="match status" value="1"/>
</dbReference>
<keyword evidence="4" id="KW-0560">Oxidoreductase</keyword>
<evidence type="ECO:0000313" key="8">
    <source>
        <dbReference type="Proteomes" id="UP000662986"/>
    </source>
</evidence>
<dbReference type="EMBL" id="CP070619">
    <property type="protein sequence ID" value="QSE91518.1"/>
    <property type="molecule type" value="Genomic_DNA"/>
</dbReference>
<dbReference type="Proteomes" id="UP000662986">
    <property type="component" value="Chromosome"/>
</dbReference>
<dbReference type="PANTHER" id="PTHR46056:SF12">
    <property type="entry name" value="LONG-CHAIN-ALCOHOL OXIDASE"/>
    <property type="match status" value="1"/>
</dbReference>
<dbReference type="InterPro" id="IPR000172">
    <property type="entry name" value="GMC_OxRdtase_N"/>
</dbReference>
<dbReference type="InterPro" id="IPR007867">
    <property type="entry name" value="GMC_OxRtase_C"/>
</dbReference>